<proteinExistence type="predicted"/>
<gene>
    <name evidence="1" type="ORF">CSKR_105677</name>
</gene>
<dbReference type="EMBL" id="NIRI02000042">
    <property type="protein sequence ID" value="KAG5448168.1"/>
    <property type="molecule type" value="Genomic_DNA"/>
</dbReference>
<evidence type="ECO:0000313" key="1">
    <source>
        <dbReference type="EMBL" id="KAG5448168.1"/>
    </source>
</evidence>
<sequence length="210" mass="24030">MVFVRTSNFLRPRITHMHACLYDFVGQLGHQNSKHSKPNLVPVISILLGHHEFYEGIELSGAHHGRQRNSRVKGIMGYIYSSSKWLGYRRLSAGLTNRIMYEIRTPKLQSHLLTLDACWCCLIGTPKLDSNYGPSGRTLATESHKPNTIHNSALKMHLHLPHVIDIEASAESETSITNRLFDLIIRLFSYCTVYKLPRIYTVIIVRKFTD</sequence>
<accession>A0A8T1MGS6</accession>
<comment type="caution">
    <text evidence="1">The sequence shown here is derived from an EMBL/GenBank/DDBJ whole genome shotgun (WGS) entry which is preliminary data.</text>
</comment>
<dbReference type="Proteomes" id="UP000286415">
    <property type="component" value="Unassembled WGS sequence"/>
</dbReference>
<reference evidence="1 2" key="2">
    <citation type="journal article" date="2021" name="Genomics">
        <title>High-quality reference genome for Clonorchis sinensis.</title>
        <authorList>
            <person name="Young N.D."/>
            <person name="Stroehlein A.J."/>
            <person name="Kinkar L."/>
            <person name="Wang T."/>
            <person name="Sohn W.M."/>
            <person name="Chang B.C.H."/>
            <person name="Kaur P."/>
            <person name="Weisz D."/>
            <person name="Dudchenko O."/>
            <person name="Aiden E.L."/>
            <person name="Korhonen P.K."/>
            <person name="Gasser R.B."/>
        </authorList>
    </citation>
    <scope>NUCLEOTIDE SEQUENCE [LARGE SCALE GENOMIC DNA]</scope>
    <source>
        <strain evidence="1">Cs-k2</strain>
    </source>
</reference>
<reference evidence="1 2" key="1">
    <citation type="journal article" date="2018" name="Biotechnol. Adv.">
        <title>Improved genomic resources and new bioinformatic workflow for the carcinogenic parasite Clonorchis sinensis: Biotechnological implications.</title>
        <authorList>
            <person name="Wang D."/>
            <person name="Korhonen P.K."/>
            <person name="Gasser R.B."/>
            <person name="Young N.D."/>
        </authorList>
    </citation>
    <scope>NUCLEOTIDE SEQUENCE [LARGE SCALE GENOMIC DNA]</scope>
    <source>
        <strain evidence="1">Cs-k2</strain>
    </source>
</reference>
<name>A0A8T1MGS6_CLOSI</name>
<protein>
    <submittedName>
        <fullName evidence="1">Uncharacterized protein</fullName>
    </submittedName>
</protein>
<keyword evidence="2" id="KW-1185">Reference proteome</keyword>
<evidence type="ECO:0000313" key="2">
    <source>
        <dbReference type="Proteomes" id="UP000286415"/>
    </source>
</evidence>
<organism evidence="1 2">
    <name type="scientific">Clonorchis sinensis</name>
    <name type="common">Chinese liver fluke</name>
    <dbReference type="NCBI Taxonomy" id="79923"/>
    <lineage>
        <taxon>Eukaryota</taxon>
        <taxon>Metazoa</taxon>
        <taxon>Spiralia</taxon>
        <taxon>Lophotrochozoa</taxon>
        <taxon>Platyhelminthes</taxon>
        <taxon>Trematoda</taxon>
        <taxon>Digenea</taxon>
        <taxon>Opisthorchiida</taxon>
        <taxon>Opisthorchiata</taxon>
        <taxon>Opisthorchiidae</taxon>
        <taxon>Clonorchis</taxon>
    </lineage>
</organism>